<proteinExistence type="predicted"/>
<evidence type="ECO:0000256" key="1">
    <source>
        <dbReference type="SAM" id="MobiDB-lite"/>
    </source>
</evidence>
<dbReference type="EMBL" id="UZAN01046909">
    <property type="protein sequence ID" value="VDP84771.1"/>
    <property type="molecule type" value="Genomic_DNA"/>
</dbReference>
<dbReference type="AlphaFoldDB" id="A0A183AQ61"/>
<protein>
    <submittedName>
        <fullName evidence="4">GOLGA2L5 domain-containing protein</fullName>
    </submittedName>
</protein>
<feature type="compositionally biased region" description="Basic and acidic residues" evidence="1">
    <location>
        <begin position="167"/>
        <end position="180"/>
    </location>
</feature>
<feature type="compositionally biased region" description="Low complexity" evidence="1">
    <location>
        <begin position="50"/>
        <end position="59"/>
    </location>
</feature>
<evidence type="ECO:0000313" key="4">
    <source>
        <dbReference type="WBParaSite" id="ECPE_0000912401-mRNA-1"/>
    </source>
</evidence>
<accession>A0A183AQ61</accession>
<feature type="compositionally biased region" description="Polar residues" evidence="1">
    <location>
        <begin position="182"/>
        <end position="191"/>
    </location>
</feature>
<reference evidence="2 3" key="2">
    <citation type="submission" date="2018-11" db="EMBL/GenBank/DDBJ databases">
        <authorList>
            <consortium name="Pathogen Informatics"/>
        </authorList>
    </citation>
    <scope>NUCLEOTIDE SEQUENCE [LARGE SCALE GENOMIC DNA]</scope>
    <source>
        <strain evidence="2 3">Egypt</strain>
    </source>
</reference>
<sequence>MYAQLSKEYERTKNLLLELKRLSLQVTEYPGAYSNQPGTSGNPSHTRHCTTPTNTTGNGKHALDVIEEQESEVPAESGRTDSHTDNPPTQIDITVTSPERMECQIERLRVNSAHQRKCDQLLCKMVSARESLSKKLAELNVQDPEEVKTESKPPATETDNSAGTEPNGDKSFTEKKHDTLVVDQTTDTSSPVFPLTPNPLCH</sequence>
<organism evidence="4">
    <name type="scientific">Echinostoma caproni</name>
    <dbReference type="NCBI Taxonomy" id="27848"/>
    <lineage>
        <taxon>Eukaryota</taxon>
        <taxon>Metazoa</taxon>
        <taxon>Spiralia</taxon>
        <taxon>Lophotrochozoa</taxon>
        <taxon>Platyhelminthes</taxon>
        <taxon>Trematoda</taxon>
        <taxon>Digenea</taxon>
        <taxon>Plagiorchiida</taxon>
        <taxon>Echinostomata</taxon>
        <taxon>Echinostomatoidea</taxon>
        <taxon>Echinostomatidae</taxon>
        <taxon>Echinostoma</taxon>
    </lineage>
</organism>
<evidence type="ECO:0000313" key="2">
    <source>
        <dbReference type="EMBL" id="VDP84771.1"/>
    </source>
</evidence>
<name>A0A183AQ61_9TREM</name>
<gene>
    <name evidence="2" type="ORF">ECPE_LOCUS9096</name>
</gene>
<feature type="region of interest" description="Disordered" evidence="1">
    <location>
        <begin position="31"/>
        <end position="89"/>
    </location>
</feature>
<reference evidence="4" key="1">
    <citation type="submission" date="2016-06" db="UniProtKB">
        <authorList>
            <consortium name="WormBaseParasite"/>
        </authorList>
    </citation>
    <scope>IDENTIFICATION</scope>
</reference>
<feature type="compositionally biased region" description="Polar residues" evidence="1">
    <location>
        <begin position="33"/>
        <end position="44"/>
    </location>
</feature>
<evidence type="ECO:0000313" key="3">
    <source>
        <dbReference type="Proteomes" id="UP000272942"/>
    </source>
</evidence>
<dbReference type="WBParaSite" id="ECPE_0000912401-mRNA-1">
    <property type="protein sequence ID" value="ECPE_0000912401-mRNA-1"/>
    <property type="gene ID" value="ECPE_0000912401"/>
</dbReference>
<feature type="region of interest" description="Disordered" evidence="1">
    <location>
        <begin position="137"/>
        <end position="202"/>
    </location>
</feature>
<dbReference type="Proteomes" id="UP000272942">
    <property type="component" value="Unassembled WGS sequence"/>
</dbReference>
<keyword evidence="3" id="KW-1185">Reference proteome</keyword>